<organism evidence="2 3">
    <name type="scientific">Leptospira alexanderi serovar Manhao 3 str. L 60</name>
    <dbReference type="NCBI Taxonomy" id="1049759"/>
    <lineage>
        <taxon>Bacteria</taxon>
        <taxon>Pseudomonadati</taxon>
        <taxon>Spirochaetota</taxon>
        <taxon>Spirochaetia</taxon>
        <taxon>Leptospirales</taxon>
        <taxon>Leptospiraceae</taxon>
        <taxon>Leptospira</taxon>
    </lineage>
</organism>
<evidence type="ECO:0000313" key="3">
    <source>
        <dbReference type="Proteomes" id="UP000018747"/>
    </source>
</evidence>
<sequence length="188" mass="21480">MIYRTKKYSISLIYLILGEMGGFGMLFWFASIGIISDLIMGIAALIPPLFLICVCGFGIYIHFQRARAFIETSIQKIEYISVKGNVVSILWDEIRTLKIIPMIFPGRLPTHAAVYELSSETKTIRFCRDYGLRFVPGAVDYVRPDVLNLLSSWRTDSPFGILYDKKTILKLISEIETKTGKKFTIHLR</sequence>
<keyword evidence="3" id="KW-1185">Reference proteome</keyword>
<dbReference type="Proteomes" id="UP000018747">
    <property type="component" value="Unassembled WGS sequence"/>
</dbReference>
<name>V6I7U4_9LEPT</name>
<evidence type="ECO:0000313" key="2">
    <source>
        <dbReference type="EMBL" id="EQA62809.1"/>
    </source>
</evidence>
<dbReference type="RefSeq" id="WP_010578786.1">
    <property type="nucleotide sequence ID" value="NZ_AHMT02000027.1"/>
</dbReference>
<comment type="caution">
    <text evidence="2">The sequence shown here is derived from an EMBL/GenBank/DDBJ whole genome shotgun (WGS) entry which is preliminary data.</text>
</comment>
<accession>V6I7U4</accession>
<keyword evidence="1" id="KW-0472">Membrane</keyword>
<keyword evidence="1" id="KW-1133">Transmembrane helix</keyword>
<dbReference type="AlphaFoldDB" id="V6I7U4"/>
<protein>
    <submittedName>
        <fullName evidence="2">Uncharacterized protein</fullName>
    </submittedName>
</protein>
<gene>
    <name evidence="2" type="ORF">LEP1GSC062_1150</name>
</gene>
<evidence type="ECO:0000256" key="1">
    <source>
        <dbReference type="SAM" id="Phobius"/>
    </source>
</evidence>
<feature type="transmembrane region" description="Helical" evidence="1">
    <location>
        <begin position="12"/>
        <end position="32"/>
    </location>
</feature>
<proteinExistence type="predicted"/>
<dbReference type="EMBL" id="AHMT02000027">
    <property type="protein sequence ID" value="EQA62809.1"/>
    <property type="molecule type" value="Genomic_DNA"/>
</dbReference>
<keyword evidence="1" id="KW-0812">Transmembrane</keyword>
<reference evidence="2" key="1">
    <citation type="submission" date="2013-05" db="EMBL/GenBank/DDBJ databases">
        <authorList>
            <person name="Harkins D.M."/>
            <person name="Durkin A.S."/>
            <person name="Brinkac L.M."/>
            <person name="Haft D.H."/>
            <person name="Selengut J.D."/>
            <person name="Sanka R."/>
            <person name="DePew J."/>
            <person name="Purushe J."/>
            <person name="Hartskeerl R.A."/>
            <person name="Ahmed A."/>
            <person name="van der Linden H."/>
            <person name="Goris M.G.A."/>
            <person name="Vinetz J.M."/>
            <person name="Sutton G.G."/>
            <person name="Nierman W.C."/>
            <person name="Fouts D.E."/>
        </authorList>
    </citation>
    <scope>NUCLEOTIDE SEQUENCE [LARGE SCALE GENOMIC DNA]</scope>
    <source>
        <strain evidence="2">L 60</strain>
    </source>
</reference>
<feature type="transmembrane region" description="Helical" evidence="1">
    <location>
        <begin position="38"/>
        <end position="61"/>
    </location>
</feature>